<sequence>MLQALPASASSALVKTILLQVDQSKLLELDGNIQDVFLANPELAMVHTPSTRSVLVYGKKMGSTDLIVVGSDEQTLAHFRIKVAADITPLTQQAKQRFPHLALDFKVEEGLVIVSGEVDNPLQAHEVLSMAQGFAKGLFNDSLGATLGTSAPVQAVEGSAVPGGGSGEYQNVLNQLTLSGSDQINISIRIIEMQRATSEQLGLRWSAVGEYLELGVSPGNQFGNAMASANGVKKKNINAIVDALVENSLVSVLAEPNLTAKSGEAATFMSGGEFPFPVDNGDDGVSIEFKKFGISLELTPTLMSNKRISLTVSPEVSTLSREHSVSIAGVEVPGIEARRTTTTIELADGQSFALAGLIRTYRDHKVESLPFLGEIPYLSPLFSTNSYQNSESELVIIATARLVEPTSAANLLRSPLDEFRPASRFERLFFGKQGDFSNAPTRVFGDYGYEF</sequence>
<proteinExistence type="inferred from homology"/>
<dbReference type="InterPro" id="IPR001775">
    <property type="entry name" value="GspD/PilQ"/>
</dbReference>
<evidence type="ECO:0000259" key="2">
    <source>
        <dbReference type="Pfam" id="PF00263"/>
    </source>
</evidence>
<dbReference type="InterPro" id="IPR032789">
    <property type="entry name" value="T2SS-T3SS_pil_N"/>
</dbReference>
<feature type="domain" description="Type II/III secretion system secretin-like" evidence="2">
    <location>
        <begin position="243"/>
        <end position="403"/>
    </location>
</feature>
<evidence type="ECO:0000313" key="5">
    <source>
        <dbReference type="Proteomes" id="UP001201273"/>
    </source>
</evidence>
<dbReference type="PANTHER" id="PTHR30332">
    <property type="entry name" value="PROBABLE GENERAL SECRETION PATHWAY PROTEIN D"/>
    <property type="match status" value="1"/>
</dbReference>
<accession>A0ABS8WCI2</accession>
<dbReference type="Proteomes" id="UP001201273">
    <property type="component" value="Unassembled WGS sequence"/>
</dbReference>
<dbReference type="Pfam" id="PF00263">
    <property type="entry name" value="Secretin"/>
    <property type="match status" value="1"/>
</dbReference>
<evidence type="ECO:0000256" key="1">
    <source>
        <dbReference type="RuleBase" id="RU004003"/>
    </source>
</evidence>
<keyword evidence="5" id="KW-1185">Reference proteome</keyword>
<dbReference type="EMBL" id="JAIMJA010000024">
    <property type="protein sequence ID" value="MCE2596754.1"/>
    <property type="molecule type" value="Genomic_DNA"/>
</dbReference>
<organism evidence="4 5">
    <name type="scientific">Motilimonas cestriensis</name>
    <dbReference type="NCBI Taxonomy" id="2742685"/>
    <lineage>
        <taxon>Bacteria</taxon>
        <taxon>Pseudomonadati</taxon>
        <taxon>Pseudomonadota</taxon>
        <taxon>Gammaproteobacteria</taxon>
        <taxon>Alteromonadales</taxon>
        <taxon>Alteromonadales genera incertae sedis</taxon>
        <taxon>Motilimonas</taxon>
    </lineage>
</organism>
<name>A0ABS8WCI2_9GAMM</name>
<protein>
    <submittedName>
        <fullName evidence="4">Type II and III secretion system protein family protein</fullName>
    </submittedName>
</protein>
<evidence type="ECO:0000313" key="4">
    <source>
        <dbReference type="EMBL" id="MCE2596754.1"/>
    </source>
</evidence>
<dbReference type="PANTHER" id="PTHR30332:SF17">
    <property type="entry name" value="TYPE IV PILIATION SYSTEM PROTEIN DR_0774-RELATED"/>
    <property type="match status" value="1"/>
</dbReference>
<evidence type="ECO:0000259" key="3">
    <source>
        <dbReference type="Pfam" id="PF13629"/>
    </source>
</evidence>
<dbReference type="PRINTS" id="PR00811">
    <property type="entry name" value="BCTERIALGSPD"/>
</dbReference>
<dbReference type="InterPro" id="IPR004846">
    <property type="entry name" value="T2SS/T3SS_dom"/>
</dbReference>
<feature type="domain" description="Pilus formation protein N-terminal" evidence="3">
    <location>
        <begin position="15"/>
        <end position="83"/>
    </location>
</feature>
<reference evidence="4 5" key="1">
    <citation type="journal article" date="2022" name="Environ. Microbiol. Rep.">
        <title>Eco-phylogenetic analyses reveal divergent evolution of vitamin B12 metabolism in the marine bacterial family 'Psychromonadaceae'.</title>
        <authorList>
            <person name="Jin X."/>
            <person name="Yang Y."/>
            <person name="Cao H."/>
            <person name="Gao B."/>
            <person name="Zhao Z."/>
        </authorList>
    </citation>
    <scope>NUCLEOTIDE SEQUENCE [LARGE SCALE GENOMIC DNA]</scope>
    <source>
        <strain evidence="4 5">MKS20</strain>
    </source>
</reference>
<comment type="caution">
    <text evidence="4">The sequence shown here is derived from an EMBL/GenBank/DDBJ whole genome shotgun (WGS) entry which is preliminary data.</text>
</comment>
<dbReference type="Pfam" id="PF13629">
    <property type="entry name" value="T2SS-T3SS_pil_N"/>
    <property type="match status" value="1"/>
</dbReference>
<gene>
    <name evidence="4" type="ORF">K6Y31_18380</name>
</gene>
<dbReference type="InterPro" id="IPR050810">
    <property type="entry name" value="Bact_Secretion_Sys_Channel"/>
</dbReference>
<comment type="similarity">
    <text evidence="1">Belongs to the bacterial secretin family.</text>
</comment>